<reference evidence="1 2" key="1">
    <citation type="journal article" date="2015" name="G3 (Bethesda)">
        <title>Insights into Ongoing Evolution of the Hexachlorocyclohexane Catabolic Pathway from Comparative Genomics of Ten Sphingomonadaceae Strains.</title>
        <authorList>
            <person name="Pearce S.L."/>
            <person name="Oakeshott J.G."/>
            <person name="Pandey G."/>
        </authorList>
    </citation>
    <scope>NUCLEOTIDE SEQUENCE [LARGE SCALE GENOMIC DNA]</scope>
    <source>
        <strain evidence="1 2">LL02</strain>
    </source>
</reference>
<evidence type="ECO:0000313" key="2">
    <source>
        <dbReference type="Proteomes" id="UP000052268"/>
    </source>
</evidence>
<evidence type="ECO:0000313" key="1">
    <source>
        <dbReference type="EMBL" id="KMS51439.1"/>
    </source>
</evidence>
<gene>
    <name evidence="1" type="ORF">V474_04180</name>
</gene>
<sequence length="45" mass="4947">MIAKQVRRLADMSRDGEAAQAQIARHIRHAAIADHRPCAIVGLMP</sequence>
<accession>A0A0J7XIG4</accession>
<dbReference type="EMBL" id="JACU01000012">
    <property type="protein sequence ID" value="KMS51439.1"/>
    <property type="molecule type" value="Genomic_DNA"/>
</dbReference>
<dbReference type="Proteomes" id="UP000052268">
    <property type="component" value="Unassembled WGS sequence"/>
</dbReference>
<name>A0A0J7XIG4_9SPHN</name>
<proteinExistence type="predicted"/>
<dbReference type="AlphaFoldDB" id="A0A0J7XIG4"/>
<organism evidence="1 2">
    <name type="scientific">Novosphingobium barchaimii LL02</name>
    <dbReference type="NCBI Taxonomy" id="1114963"/>
    <lineage>
        <taxon>Bacteria</taxon>
        <taxon>Pseudomonadati</taxon>
        <taxon>Pseudomonadota</taxon>
        <taxon>Alphaproteobacteria</taxon>
        <taxon>Sphingomonadales</taxon>
        <taxon>Sphingomonadaceae</taxon>
        <taxon>Novosphingobium</taxon>
    </lineage>
</organism>
<comment type="caution">
    <text evidence="1">The sequence shown here is derived from an EMBL/GenBank/DDBJ whole genome shotgun (WGS) entry which is preliminary data.</text>
</comment>
<keyword evidence="2" id="KW-1185">Reference proteome</keyword>
<protein>
    <submittedName>
        <fullName evidence="1">Uncharacterized protein</fullName>
    </submittedName>
</protein>